<sequence length="233" mass="26519">MIGKMMGISVMNCCYPMKNLYVVSGKRRSSSSSSPLQHRIPTLLNFQTSRLHSWRPCQVKSEEFEGTSSSEGVIFDEQTLERDLQLAIEEENYAQAAKIRDSLRFLHEDSKSSVLSANARFYNYFRSGDLKAMQALWAKRDNVCCVHPGVGGISGHDLVMGSWDFVWGNYKFPIEIEVKNVEVHVRGDVGYVTCMEVVKTKGSNWGKQFATNVFERIDGQWFICIHHASYIDL</sequence>
<dbReference type="Pfam" id="PF02151">
    <property type="entry name" value="UVR"/>
    <property type="match status" value="1"/>
</dbReference>
<dbReference type="OrthoDB" id="2335338at2759"/>
<proteinExistence type="predicted"/>
<dbReference type="Gene3D" id="3.10.450.50">
    <property type="match status" value="1"/>
</dbReference>
<dbReference type="PANTHER" id="PTHR34957:SF1">
    <property type="entry name" value="NUCLEAR TRANSPORT FACTOR 2 (NTF2) FAMILY PROTEIN"/>
    <property type="match status" value="1"/>
</dbReference>
<evidence type="ECO:0008006" key="5">
    <source>
        <dbReference type="Google" id="ProtNLM"/>
    </source>
</evidence>
<dbReference type="AlphaFoldDB" id="A0A7J7P9C3"/>
<evidence type="ECO:0000259" key="2">
    <source>
        <dbReference type="Pfam" id="PF13474"/>
    </source>
</evidence>
<evidence type="ECO:0000259" key="1">
    <source>
        <dbReference type="Pfam" id="PF02151"/>
    </source>
</evidence>
<organism evidence="3 4">
    <name type="scientific">Kingdonia uniflora</name>
    <dbReference type="NCBI Taxonomy" id="39325"/>
    <lineage>
        <taxon>Eukaryota</taxon>
        <taxon>Viridiplantae</taxon>
        <taxon>Streptophyta</taxon>
        <taxon>Embryophyta</taxon>
        <taxon>Tracheophyta</taxon>
        <taxon>Spermatophyta</taxon>
        <taxon>Magnoliopsida</taxon>
        <taxon>Ranunculales</taxon>
        <taxon>Circaeasteraceae</taxon>
        <taxon>Kingdonia</taxon>
    </lineage>
</organism>
<gene>
    <name evidence="3" type="ORF">GIB67_032632</name>
</gene>
<dbReference type="Proteomes" id="UP000541444">
    <property type="component" value="Unassembled WGS sequence"/>
</dbReference>
<feature type="domain" description="UVR" evidence="1">
    <location>
        <begin position="79"/>
        <end position="108"/>
    </location>
</feature>
<name>A0A7J7P9C3_9MAGN</name>
<feature type="domain" description="SnoaL-like" evidence="2">
    <location>
        <begin position="114"/>
        <end position="231"/>
    </location>
</feature>
<dbReference type="InterPro" id="IPR037401">
    <property type="entry name" value="SnoaL-like"/>
</dbReference>
<evidence type="ECO:0000313" key="4">
    <source>
        <dbReference type="Proteomes" id="UP000541444"/>
    </source>
</evidence>
<dbReference type="PANTHER" id="PTHR34957">
    <property type="entry name" value="NUCLEAR TRANSPORT FACTOR 2 (NTF2) FAMILY PROTEIN"/>
    <property type="match status" value="1"/>
</dbReference>
<keyword evidence="4" id="KW-1185">Reference proteome</keyword>
<reference evidence="3 4" key="1">
    <citation type="journal article" date="2020" name="IScience">
        <title>Genome Sequencing of the Endangered Kingdonia uniflora (Circaeasteraceae, Ranunculales) Reveals Potential Mechanisms of Evolutionary Specialization.</title>
        <authorList>
            <person name="Sun Y."/>
            <person name="Deng T."/>
            <person name="Zhang A."/>
            <person name="Moore M.J."/>
            <person name="Landis J.B."/>
            <person name="Lin N."/>
            <person name="Zhang H."/>
            <person name="Zhang X."/>
            <person name="Huang J."/>
            <person name="Zhang X."/>
            <person name="Sun H."/>
            <person name="Wang H."/>
        </authorList>
    </citation>
    <scope>NUCLEOTIDE SEQUENCE [LARGE SCALE GENOMIC DNA]</scope>
    <source>
        <strain evidence="3">TB1705</strain>
        <tissue evidence="3">Leaf</tissue>
    </source>
</reference>
<comment type="caution">
    <text evidence="3">The sequence shown here is derived from an EMBL/GenBank/DDBJ whole genome shotgun (WGS) entry which is preliminary data.</text>
</comment>
<accession>A0A7J7P9C3</accession>
<dbReference type="Pfam" id="PF13474">
    <property type="entry name" value="SnoaL_3"/>
    <property type="match status" value="1"/>
</dbReference>
<dbReference type="InterPro" id="IPR001943">
    <property type="entry name" value="UVR_dom"/>
</dbReference>
<dbReference type="SUPFAM" id="SSF54427">
    <property type="entry name" value="NTF2-like"/>
    <property type="match status" value="1"/>
</dbReference>
<protein>
    <recommendedName>
        <fullName evidence="5">F-box protein SKIP8</fullName>
    </recommendedName>
</protein>
<evidence type="ECO:0000313" key="3">
    <source>
        <dbReference type="EMBL" id="KAF6176009.1"/>
    </source>
</evidence>
<dbReference type="InterPro" id="IPR032710">
    <property type="entry name" value="NTF2-like_dom_sf"/>
</dbReference>
<dbReference type="EMBL" id="JACGCM010000129">
    <property type="protein sequence ID" value="KAF6176009.1"/>
    <property type="molecule type" value="Genomic_DNA"/>
</dbReference>